<comment type="similarity">
    <text evidence="1">Belongs to the short-chain dehydrogenases/reductases (SDR) family.</text>
</comment>
<dbReference type="RefSeq" id="WP_128228144.1">
    <property type="nucleotide sequence ID" value="NZ_SACR01000002.1"/>
</dbReference>
<dbReference type="GO" id="GO:0016491">
    <property type="term" value="F:oxidoreductase activity"/>
    <property type="evidence" value="ECO:0007669"/>
    <property type="project" value="UniProtKB-KW"/>
</dbReference>
<dbReference type="PRINTS" id="PR00080">
    <property type="entry name" value="SDRFAMILY"/>
</dbReference>
<evidence type="ECO:0000256" key="1">
    <source>
        <dbReference type="ARBA" id="ARBA00006484"/>
    </source>
</evidence>
<dbReference type="Pfam" id="PF13561">
    <property type="entry name" value="adh_short_C2"/>
    <property type="match status" value="1"/>
</dbReference>
<dbReference type="PANTHER" id="PTHR43639">
    <property type="entry name" value="OXIDOREDUCTASE, SHORT-CHAIN DEHYDROGENASE/REDUCTASE FAMILY (AFU_ORTHOLOGUE AFUA_5G02870)"/>
    <property type="match status" value="1"/>
</dbReference>
<dbReference type="OrthoDB" id="5292672at2"/>
<dbReference type="Proteomes" id="UP000285575">
    <property type="component" value="Unassembled WGS sequence"/>
</dbReference>
<dbReference type="Gene3D" id="3.40.50.720">
    <property type="entry name" value="NAD(P)-binding Rossmann-like Domain"/>
    <property type="match status" value="1"/>
</dbReference>
<name>A0A437RM40_9BURK</name>
<dbReference type="InterPro" id="IPR036291">
    <property type="entry name" value="NAD(P)-bd_dom_sf"/>
</dbReference>
<dbReference type="NCBIfam" id="NF006597">
    <property type="entry name" value="PRK09134.1"/>
    <property type="match status" value="1"/>
</dbReference>
<evidence type="ECO:0000313" key="4">
    <source>
        <dbReference type="Proteomes" id="UP000285575"/>
    </source>
</evidence>
<comment type="caution">
    <text evidence="3">The sequence shown here is derived from an EMBL/GenBank/DDBJ whole genome shotgun (WGS) entry which is preliminary data.</text>
</comment>
<accession>A0A437RM40</accession>
<keyword evidence="2" id="KW-0560">Oxidoreductase</keyword>
<gene>
    <name evidence="3" type="ORF">EOE66_08115</name>
</gene>
<dbReference type="SUPFAM" id="SSF51735">
    <property type="entry name" value="NAD(P)-binding Rossmann-fold domains"/>
    <property type="match status" value="1"/>
</dbReference>
<protein>
    <submittedName>
        <fullName evidence="3">SDR family oxidoreductase</fullName>
    </submittedName>
</protein>
<reference evidence="3 4" key="1">
    <citation type="submission" date="2019-01" db="EMBL/GenBank/DDBJ databases">
        <authorList>
            <person name="Chen W.-M."/>
        </authorList>
    </citation>
    <scope>NUCLEOTIDE SEQUENCE [LARGE SCALE GENOMIC DNA]</scope>
    <source>
        <strain evidence="3 4">KYPY4</strain>
    </source>
</reference>
<proteinExistence type="inferred from homology"/>
<dbReference type="PANTHER" id="PTHR43639:SF1">
    <property type="entry name" value="SHORT-CHAIN DEHYDROGENASE_REDUCTASE FAMILY PROTEIN"/>
    <property type="match status" value="1"/>
</dbReference>
<dbReference type="InterPro" id="IPR002347">
    <property type="entry name" value="SDR_fam"/>
</dbReference>
<evidence type="ECO:0000256" key="2">
    <source>
        <dbReference type="ARBA" id="ARBA00023002"/>
    </source>
</evidence>
<dbReference type="PRINTS" id="PR00081">
    <property type="entry name" value="GDHRDH"/>
</dbReference>
<dbReference type="EMBL" id="SACR01000002">
    <property type="protein sequence ID" value="RVU47682.1"/>
    <property type="molecule type" value="Genomic_DNA"/>
</dbReference>
<evidence type="ECO:0000313" key="3">
    <source>
        <dbReference type="EMBL" id="RVU47682.1"/>
    </source>
</evidence>
<dbReference type="AlphaFoldDB" id="A0A437RM40"/>
<keyword evidence="4" id="KW-1185">Reference proteome</keyword>
<organism evidence="3 4">
    <name type="scientific">Rubrivivax rivuli</name>
    <dbReference type="NCBI Taxonomy" id="1862385"/>
    <lineage>
        <taxon>Bacteria</taxon>
        <taxon>Pseudomonadati</taxon>
        <taxon>Pseudomonadota</taxon>
        <taxon>Betaproteobacteria</taxon>
        <taxon>Burkholderiales</taxon>
        <taxon>Sphaerotilaceae</taxon>
        <taxon>Rubrivivax</taxon>
    </lineage>
</organism>
<sequence>MDTRPVVLVTGAAQRIGREISLHLATHGWRVAVHYRSSAAAAVQTVAAIREAGGVAMSFAADLAVEADCEALLPAVHQAFGRVDAVVNNASLFEYDDVASFSAARMEAHWRANTLPAIVLARALHGLLGEAAQGCVINILDQKLWNPNPDYLSYTLSKAALEAANTLLAQALAPRVRVCGVAPGVTLLSGEMSGDEFSASHTMTPLGRSSTPADVARAVHYLLEAPAVTGTTLLVDGGQHLQAQARDVMFLARDKKDT</sequence>